<comment type="caution">
    <text evidence="1">The sequence shown here is derived from an EMBL/GenBank/DDBJ whole genome shotgun (WGS) entry which is preliminary data.</text>
</comment>
<name>A0A9X4AVQ2_9BACT</name>
<reference evidence="1 2" key="1">
    <citation type="submission" date="2021-04" db="EMBL/GenBank/DDBJ databases">
        <title>Genome analysis of Polyangium sp.</title>
        <authorList>
            <person name="Li Y."/>
            <person name="Wang J."/>
        </authorList>
    </citation>
    <scope>NUCLEOTIDE SEQUENCE [LARGE SCALE GENOMIC DNA]</scope>
    <source>
        <strain evidence="1 2">SDU14</strain>
    </source>
</reference>
<dbReference type="Proteomes" id="UP001151081">
    <property type="component" value="Unassembled WGS sequence"/>
</dbReference>
<dbReference type="AlphaFoldDB" id="A0A9X4AVQ2"/>
<dbReference type="EMBL" id="JAGTJJ010000033">
    <property type="protein sequence ID" value="MDC3985926.1"/>
    <property type="molecule type" value="Genomic_DNA"/>
</dbReference>
<sequence length="294" mass="31779">MSIGHLADAGLPFNRKERYFTGTVLPMLVCADNFAHFDRLTELAGLGRIKVDATPASTNVQFFTEYGFAESLVGAAKKRFRGAPTSRETPDVMIYVAGSEPALLAIEAKMYDRPSATELKIQLAAQKRQVDYLASQLGLEASQVAHVALLPARLAGEVGTLPGRIVTWEQIRDTFADVAPPYFVEVLRVALERYDALAAARVMTFGANAEVKLTGTEIHQRHHEGTLSLGWMGRAGGLHGMKLAKDLVTGGWRKQRYECSSEAAGKPNWFTVAEFVAKVDALGSQPTGGSASAP</sequence>
<evidence type="ECO:0000313" key="1">
    <source>
        <dbReference type="EMBL" id="MDC3985926.1"/>
    </source>
</evidence>
<proteinExistence type="predicted"/>
<protein>
    <submittedName>
        <fullName evidence="1">Uncharacterized protein</fullName>
    </submittedName>
</protein>
<gene>
    <name evidence="1" type="ORF">KEG57_35930</name>
</gene>
<accession>A0A9X4AVQ2</accession>
<dbReference type="RefSeq" id="WP_272459294.1">
    <property type="nucleotide sequence ID" value="NZ_JAGTJJ010000033.1"/>
</dbReference>
<evidence type="ECO:0000313" key="2">
    <source>
        <dbReference type="Proteomes" id="UP001151081"/>
    </source>
</evidence>
<organism evidence="1 2">
    <name type="scientific">Polyangium jinanense</name>
    <dbReference type="NCBI Taxonomy" id="2829994"/>
    <lineage>
        <taxon>Bacteria</taxon>
        <taxon>Pseudomonadati</taxon>
        <taxon>Myxococcota</taxon>
        <taxon>Polyangia</taxon>
        <taxon>Polyangiales</taxon>
        <taxon>Polyangiaceae</taxon>
        <taxon>Polyangium</taxon>
    </lineage>
</organism>
<keyword evidence="2" id="KW-1185">Reference proteome</keyword>